<comment type="caution">
    <text evidence="1">The sequence shown here is derived from an EMBL/GenBank/DDBJ whole genome shotgun (WGS) entry which is preliminary data.</text>
</comment>
<keyword evidence="2" id="KW-1185">Reference proteome</keyword>
<proteinExistence type="predicted"/>
<evidence type="ECO:0000313" key="1">
    <source>
        <dbReference type="EMBL" id="CAI8049664.1"/>
    </source>
</evidence>
<organism evidence="1 2">
    <name type="scientific">Geodia barretti</name>
    <name type="common">Barrett's horny sponge</name>
    <dbReference type="NCBI Taxonomy" id="519541"/>
    <lineage>
        <taxon>Eukaryota</taxon>
        <taxon>Metazoa</taxon>
        <taxon>Porifera</taxon>
        <taxon>Demospongiae</taxon>
        <taxon>Heteroscleromorpha</taxon>
        <taxon>Tetractinellida</taxon>
        <taxon>Astrophorina</taxon>
        <taxon>Geodiidae</taxon>
        <taxon>Geodia</taxon>
    </lineage>
</organism>
<accession>A0AA35TKF9</accession>
<protein>
    <submittedName>
        <fullName evidence="1">Uncharacterized protein</fullName>
    </submittedName>
</protein>
<evidence type="ECO:0000313" key="2">
    <source>
        <dbReference type="Proteomes" id="UP001174909"/>
    </source>
</evidence>
<gene>
    <name evidence="1" type="ORF">GBAR_LOCUS27342</name>
</gene>
<dbReference type="Proteomes" id="UP001174909">
    <property type="component" value="Unassembled WGS sequence"/>
</dbReference>
<dbReference type="AlphaFoldDB" id="A0AA35TKF9"/>
<sequence length="55" mass="6180">MCVGANFTGMTQMKKAELRNALKMMVYVVVQLVEEFETDATKPDSLDIVTNKVQL</sequence>
<dbReference type="EMBL" id="CASHTH010003808">
    <property type="protein sequence ID" value="CAI8049664.1"/>
    <property type="molecule type" value="Genomic_DNA"/>
</dbReference>
<reference evidence="1" key="1">
    <citation type="submission" date="2023-03" db="EMBL/GenBank/DDBJ databases">
        <authorList>
            <person name="Steffen K."/>
            <person name="Cardenas P."/>
        </authorList>
    </citation>
    <scope>NUCLEOTIDE SEQUENCE</scope>
</reference>
<name>A0AA35TKF9_GEOBA</name>